<evidence type="ECO:0000313" key="7">
    <source>
        <dbReference type="EMBL" id="PPJ78219.1"/>
    </source>
</evidence>
<dbReference type="EMBL" id="PGWZ01000150">
    <property type="protein sequence ID" value="PPJ78219.1"/>
    <property type="molecule type" value="Genomic_DNA"/>
</dbReference>
<dbReference type="GO" id="GO:0005737">
    <property type="term" value="C:cytoplasm"/>
    <property type="evidence" value="ECO:0007669"/>
    <property type="project" value="TreeGrafter"/>
</dbReference>
<dbReference type="GO" id="GO:0043138">
    <property type="term" value="F:3'-5' DNA helicase activity"/>
    <property type="evidence" value="ECO:0007669"/>
    <property type="project" value="UniProtKB-EC"/>
</dbReference>
<dbReference type="GO" id="GO:0043590">
    <property type="term" value="C:bacterial nucleoid"/>
    <property type="evidence" value="ECO:0007669"/>
    <property type="project" value="TreeGrafter"/>
</dbReference>
<name>A0A7Z1SEN5_STAAU</name>
<sequence length="159" mass="18116">ISQWGHDFRPSYQSVIQKVFTLPQNFTIVALTATATAEVQQDIMSKLSIGQNDVVKTSTKRRNLIFKVNPTYQRQKFVVDYVANHEGQAGIIYCSTRKQVEELHEALNSEKIKSTIYHAGLTNKERIEAQNDFLYDRVEVVIATNAFGMGIDKSNVRYV</sequence>
<comment type="caution">
    <text evidence="7">The sequence shown here is derived from an EMBL/GenBank/DDBJ whole genome shotgun (WGS) entry which is preliminary data.</text>
</comment>
<feature type="non-terminal residue" evidence="7">
    <location>
        <position position="159"/>
    </location>
</feature>
<dbReference type="AlphaFoldDB" id="A0A7Z1SEN5"/>
<organism evidence="7 8">
    <name type="scientific">Staphylococcus aureus</name>
    <dbReference type="NCBI Taxonomy" id="1280"/>
    <lineage>
        <taxon>Bacteria</taxon>
        <taxon>Bacillati</taxon>
        <taxon>Bacillota</taxon>
        <taxon>Bacilli</taxon>
        <taxon>Bacillales</taxon>
        <taxon>Staphylococcaceae</taxon>
        <taxon>Staphylococcus</taxon>
    </lineage>
</organism>
<gene>
    <name evidence="7" type="ORF">CV021_00815</name>
</gene>
<dbReference type="GO" id="GO:0003677">
    <property type="term" value="F:DNA binding"/>
    <property type="evidence" value="ECO:0007669"/>
    <property type="project" value="UniProtKB-KW"/>
</dbReference>
<dbReference type="SUPFAM" id="SSF52540">
    <property type="entry name" value="P-loop containing nucleoside triphosphate hydrolases"/>
    <property type="match status" value="1"/>
</dbReference>
<evidence type="ECO:0000313" key="8">
    <source>
        <dbReference type="Proteomes" id="UP000238775"/>
    </source>
</evidence>
<dbReference type="GO" id="GO:0009378">
    <property type="term" value="F:four-way junction helicase activity"/>
    <property type="evidence" value="ECO:0007669"/>
    <property type="project" value="TreeGrafter"/>
</dbReference>
<keyword evidence="7" id="KW-0378">Hydrolase</keyword>
<feature type="non-terminal residue" evidence="7">
    <location>
        <position position="1"/>
    </location>
</feature>
<proteinExistence type="inferred from homology"/>
<evidence type="ECO:0000256" key="2">
    <source>
        <dbReference type="ARBA" id="ARBA00023125"/>
    </source>
</evidence>
<evidence type="ECO:0000256" key="3">
    <source>
        <dbReference type="ARBA" id="ARBA00023235"/>
    </source>
</evidence>
<dbReference type="GO" id="GO:0006310">
    <property type="term" value="P:DNA recombination"/>
    <property type="evidence" value="ECO:0007669"/>
    <property type="project" value="TreeGrafter"/>
</dbReference>
<dbReference type="InterPro" id="IPR001650">
    <property type="entry name" value="Helicase_C-like"/>
</dbReference>
<feature type="domain" description="Helicase C-terminal" evidence="6">
    <location>
        <begin position="77"/>
        <end position="159"/>
    </location>
</feature>
<dbReference type="PANTHER" id="PTHR13710:SF105">
    <property type="entry name" value="ATP-DEPENDENT DNA HELICASE Q1"/>
    <property type="match status" value="1"/>
</dbReference>
<keyword evidence="2" id="KW-0238">DNA-binding</keyword>
<dbReference type="GO" id="GO:0006281">
    <property type="term" value="P:DNA repair"/>
    <property type="evidence" value="ECO:0007669"/>
    <property type="project" value="TreeGrafter"/>
</dbReference>
<dbReference type="EC" id="5.6.2.4" evidence="5"/>
<reference evidence="7 8" key="1">
    <citation type="submission" date="2017-11" db="EMBL/GenBank/DDBJ databases">
        <authorList>
            <person name="Founou R.C."/>
            <person name="Founou L."/>
            <person name="Allam M."/>
            <person name="Ismail A."/>
            <person name="Essack S.Y."/>
        </authorList>
    </citation>
    <scope>NUCLEOTIDE SEQUENCE [LARGE SCALE GENOMIC DNA]</scope>
    <source>
        <strain evidence="7 8">G703N2B1</strain>
    </source>
</reference>
<dbReference type="PANTHER" id="PTHR13710">
    <property type="entry name" value="DNA HELICASE RECQ FAMILY MEMBER"/>
    <property type="match status" value="1"/>
</dbReference>
<dbReference type="Proteomes" id="UP000238775">
    <property type="component" value="Unassembled WGS sequence"/>
</dbReference>
<dbReference type="Pfam" id="PF00271">
    <property type="entry name" value="Helicase_C"/>
    <property type="match status" value="1"/>
</dbReference>
<keyword evidence="7" id="KW-0067">ATP-binding</keyword>
<dbReference type="GO" id="GO:0030894">
    <property type="term" value="C:replisome"/>
    <property type="evidence" value="ECO:0007669"/>
    <property type="project" value="TreeGrafter"/>
</dbReference>
<accession>A0A7Z1SEN5</accession>
<dbReference type="Gene3D" id="3.40.50.300">
    <property type="entry name" value="P-loop containing nucleotide triphosphate hydrolases"/>
    <property type="match status" value="2"/>
</dbReference>
<evidence type="ECO:0000256" key="1">
    <source>
        <dbReference type="ARBA" id="ARBA00005446"/>
    </source>
</evidence>
<keyword evidence="7" id="KW-0547">Nucleotide-binding</keyword>
<dbReference type="PROSITE" id="PS51194">
    <property type="entry name" value="HELICASE_CTER"/>
    <property type="match status" value="1"/>
</dbReference>
<keyword evidence="7" id="KW-0347">Helicase</keyword>
<dbReference type="InterPro" id="IPR027417">
    <property type="entry name" value="P-loop_NTPase"/>
</dbReference>
<evidence type="ECO:0000256" key="5">
    <source>
        <dbReference type="ARBA" id="ARBA00034808"/>
    </source>
</evidence>
<evidence type="ECO:0000256" key="4">
    <source>
        <dbReference type="ARBA" id="ARBA00034617"/>
    </source>
</evidence>
<comment type="similarity">
    <text evidence="1">Belongs to the helicase family. RecQ subfamily.</text>
</comment>
<comment type="catalytic activity">
    <reaction evidence="4">
        <text>Couples ATP hydrolysis with the unwinding of duplex DNA by translocating in the 3'-5' direction.</text>
        <dbReference type="EC" id="5.6.2.4"/>
    </reaction>
</comment>
<dbReference type="RefSeq" id="WP_269435661.1">
    <property type="nucleotide sequence ID" value="NZ_PGWZ01000150.1"/>
</dbReference>
<keyword evidence="3" id="KW-0413">Isomerase</keyword>
<protein>
    <recommendedName>
        <fullName evidence="5">DNA 3'-5' helicase</fullName>
        <ecNumber evidence="5">5.6.2.4</ecNumber>
    </recommendedName>
</protein>
<evidence type="ECO:0000259" key="6">
    <source>
        <dbReference type="PROSITE" id="PS51194"/>
    </source>
</evidence>